<dbReference type="InterPro" id="IPR050585">
    <property type="entry name" value="Xaa-Pro_dipeptidyl-ppase/CocE"/>
</dbReference>
<dbReference type="PANTHER" id="PTHR43056:SF10">
    <property type="entry name" value="COCE_NOND FAMILY, PUTATIVE (AFU_ORTHOLOGUE AFUA_7G00600)-RELATED"/>
    <property type="match status" value="1"/>
</dbReference>
<dbReference type="GO" id="GO:0008239">
    <property type="term" value="F:dipeptidyl-peptidase activity"/>
    <property type="evidence" value="ECO:0007669"/>
    <property type="project" value="InterPro"/>
</dbReference>
<dbReference type="SUPFAM" id="SSF49785">
    <property type="entry name" value="Galactose-binding domain-like"/>
    <property type="match status" value="1"/>
</dbReference>
<dbReference type="Pfam" id="PF08530">
    <property type="entry name" value="PepX_C"/>
    <property type="match status" value="1"/>
</dbReference>
<sequence>MRDGTQLAADVYRPAAPGRFPAILLRTPYLKNGDNALALGRYFAQRGYALVWQDVRGRGDSDGAFVPYRNEGRDGYDTIEWCAAQPWSDGNVGTMGGSYLGRIQWLAALQHPPHLRAMFIAVCPSDPFVEMPCGTHGLQHLCWLHMTSGRTMQNTGAVNWDAVYEHLPLLTMDEQVGRAMPQWREELGHELRDEFWEAICYQNKFDQIDLPILHISGWYDDEQIGTPLNFAGMVAHGATPAARASQRLLMGPWGHRIAGVTSMGEVDFGPQSLLNLEGTQLRWFDHWLKGMDNGVAEEQPVRLFLMGANEWHDEAAWPPAAAQETRLYLSSGGSANSRFGDGALVAAPPDAAAPDRYRYDPARPFPFLTEPTSSQIGGADDYAAVQRRDDVLVYVTPPLDADVEVVGPISVELYAASSAPDTDFMAMLLDVHPSGFVQRLCDGMVRARYRDGFASASPIVPGEVYRYTIDCWNTAQLFRQGHRIAVQITSSAFPKYDRNLNTGESLATGTRMAVAEQTIFHDAAHPSCVVLPIIPQQA</sequence>
<dbReference type="PATRIC" id="fig|186479.3.peg.2119"/>
<dbReference type="Pfam" id="PF02129">
    <property type="entry name" value="Peptidase_S15"/>
    <property type="match status" value="1"/>
</dbReference>
<keyword evidence="4" id="KW-1185">Reference proteome</keyword>
<accession>A0A0P9D4Z9</accession>
<keyword evidence="1 3" id="KW-0378">Hydrolase</keyword>
<dbReference type="PANTHER" id="PTHR43056">
    <property type="entry name" value="PEPTIDASE S9 PROLYL OLIGOPEPTIDASE"/>
    <property type="match status" value="1"/>
</dbReference>
<proteinExistence type="predicted"/>
<organism evidence="3 4">
    <name type="scientific">Kouleothrix aurantiaca</name>
    <dbReference type="NCBI Taxonomy" id="186479"/>
    <lineage>
        <taxon>Bacteria</taxon>
        <taxon>Bacillati</taxon>
        <taxon>Chloroflexota</taxon>
        <taxon>Chloroflexia</taxon>
        <taxon>Chloroflexales</taxon>
        <taxon>Roseiflexineae</taxon>
        <taxon>Roseiflexaceae</taxon>
        <taxon>Kouleothrix</taxon>
    </lineage>
</organism>
<comment type="caution">
    <text evidence="3">The sequence shown here is derived from an EMBL/GenBank/DDBJ whole genome shotgun (WGS) entry which is preliminary data.</text>
</comment>
<dbReference type="InterPro" id="IPR008979">
    <property type="entry name" value="Galactose-bd-like_sf"/>
</dbReference>
<reference evidence="3 4" key="1">
    <citation type="submission" date="2015-09" db="EMBL/GenBank/DDBJ databases">
        <title>Draft genome sequence of Kouleothrix aurantiaca JCM 19913.</title>
        <authorList>
            <person name="Hemp J."/>
        </authorList>
    </citation>
    <scope>NUCLEOTIDE SEQUENCE [LARGE SCALE GENOMIC DNA]</scope>
    <source>
        <strain evidence="3 4">COM-B</strain>
    </source>
</reference>
<dbReference type="InterPro" id="IPR029058">
    <property type="entry name" value="AB_hydrolase_fold"/>
</dbReference>
<protein>
    <submittedName>
        <fullName evidence="3">Hydrolase</fullName>
    </submittedName>
</protein>
<evidence type="ECO:0000313" key="3">
    <source>
        <dbReference type="EMBL" id="KPV50203.1"/>
    </source>
</evidence>
<dbReference type="InterPro" id="IPR013736">
    <property type="entry name" value="Xaa-Pro_dipept_C"/>
</dbReference>
<dbReference type="Gene3D" id="3.40.50.1820">
    <property type="entry name" value="alpha/beta hydrolase"/>
    <property type="match status" value="1"/>
</dbReference>
<evidence type="ECO:0000256" key="1">
    <source>
        <dbReference type="ARBA" id="ARBA00022801"/>
    </source>
</evidence>
<dbReference type="Gene3D" id="2.60.120.260">
    <property type="entry name" value="Galactose-binding domain-like"/>
    <property type="match status" value="1"/>
</dbReference>
<dbReference type="InterPro" id="IPR005674">
    <property type="entry name" value="CocE/Ser_esterase"/>
</dbReference>
<dbReference type="SUPFAM" id="SSF53474">
    <property type="entry name" value="alpha/beta-Hydrolases"/>
    <property type="match status" value="1"/>
</dbReference>
<dbReference type="Proteomes" id="UP000050509">
    <property type="component" value="Unassembled WGS sequence"/>
</dbReference>
<feature type="domain" description="Xaa-Pro dipeptidyl-peptidase C-terminal" evidence="2">
    <location>
        <begin position="281"/>
        <end position="530"/>
    </location>
</feature>
<gene>
    <name evidence="3" type="ORF">SE17_28340</name>
</gene>
<evidence type="ECO:0000313" key="4">
    <source>
        <dbReference type="Proteomes" id="UP000050509"/>
    </source>
</evidence>
<dbReference type="AlphaFoldDB" id="A0A0P9D4Z9"/>
<dbReference type="SMART" id="SM00939">
    <property type="entry name" value="PepX_C"/>
    <property type="match status" value="1"/>
</dbReference>
<dbReference type="Gene3D" id="1.10.3020.10">
    <property type="entry name" value="alpha-amino acid ester hydrolase ( Helical cap domain)"/>
    <property type="match status" value="1"/>
</dbReference>
<evidence type="ECO:0000259" key="2">
    <source>
        <dbReference type="SMART" id="SM00939"/>
    </source>
</evidence>
<dbReference type="NCBIfam" id="TIGR00976">
    <property type="entry name" value="CocE_NonD"/>
    <property type="match status" value="1"/>
</dbReference>
<name>A0A0P9D4Z9_9CHLR</name>
<dbReference type="InterPro" id="IPR000383">
    <property type="entry name" value="Xaa-Pro-like_dom"/>
</dbReference>
<dbReference type="EMBL" id="LJCR01001529">
    <property type="protein sequence ID" value="KPV50203.1"/>
    <property type="molecule type" value="Genomic_DNA"/>
</dbReference>